<name>A0AAV4X7E7_9ARAC</name>
<evidence type="ECO:0000313" key="2">
    <source>
        <dbReference type="Proteomes" id="UP001054837"/>
    </source>
</evidence>
<reference evidence="1 2" key="1">
    <citation type="submission" date="2021-06" db="EMBL/GenBank/DDBJ databases">
        <title>Caerostris darwini draft genome.</title>
        <authorList>
            <person name="Kono N."/>
            <person name="Arakawa K."/>
        </authorList>
    </citation>
    <scope>NUCLEOTIDE SEQUENCE [LARGE SCALE GENOMIC DNA]</scope>
</reference>
<dbReference type="Proteomes" id="UP001054837">
    <property type="component" value="Unassembled WGS sequence"/>
</dbReference>
<protein>
    <submittedName>
        <fullName evidence="1">Uncharacterized protein</fullName>
    </submittedName>
</protein>
<sequence>MIVIKRVTKIKNLRNHSLKGPEARLAQSTSNHKDTSTSETAISSLVKLPGRLCKTCGLPMSRNSSSNWSKTFITANSLCHQILQNVIILTDIDKCISFLVKKEKGDSSRCETILFIIPVLVEYEIVLQVCILRHLTSNVIMPKESFLANAKDRPDRSSITVLSTYILF</sequence>
<organism evidence="1 2">
    <name type="scientific">Caerostris darwini</name>
    <dbReference type="NCBI Taxonomy" id="1538125"/>
    <lineage>
        <taxon>Eukaryota</taxon>
        <taxon>Metazoa</taxon>
        <taxon>Ecdysozoa</taxon>
        <taxon>Arthropoda</taxon>
        <taxon>Chelicerata</taxon>
        <taxon>Arachnida</taxon>
        <taxon>Araneae</taxon>
        <taxon>Araneomorphae</taxon>
        <taxon>Entelegynae</taxon>
        <taxon>Araneoidea</taxon>
        <taxon>Araneidae</taxon>
        <taxon>Caerostris</taxon>
    </lineage>
</organism>
<dbReference type="EMBL" id="BPLQ01015682">
    <property type="protein sequence ID" value="GIY89689.1"/>
    <property type="molecule type" value="Genomic_DNA"/>
</dbReference>
<proteinExistence type="predicted"/>
<evidence type="ECO:0000313" key="1">
    <source>
        <dbReference type="EMBL" id="GIY89689.1"/>
    </source>
</evidence>
<gene>
    <name evidence="1" type="ORF">CDAR_563391</name>
</gene>
<dbReference type="AlphaFoldDB" id="A0AAV4X7E7"/>
<comment type="caution">
    <text evidence="1">The sequence shown here is derived from an EMBL/GenBank/DDBJ whole genome shotgun (WGS) entry which is preliminary data.</text>
</comment>
<accession>A0AAV4X7E7</accession>
<keyword evidence="2" id="KW-1185">Reference proteome</keyword>